<dbReference type="GO" id="GO:0005911">
    <property type="term" value="C:cell-cell junction"/>
    <property type="evidence" value="ECO:0007669"/>
    <property type="project" value="TreeGrafter"/>
</dbReference>
<feature type="region of interest" description="Disordered" evidence="6">
    <location>
        <begin position="334"/>
        <end position="357"/>
    </location>
</feature>
<keyword evidence="3" id="KW-1015">Disulfide bond</keyword>
<dbReference type="SMART" id="SM00408">
    <property type="entry name" value="IGc2"/>
    <property type="match status" value="4"/>
</dbReference>
<feature type="signal peptide" evidence="7">
    <location>
        <begin position="1"/>
        <end position="28"/>
    </location>
</feature>
<dbReference type="Pfam" id="PF08205">
    <property type="entry name" value="C2-set_2"/>
    <property type="match status" value="1"/>
</dbReference>
<sequence length="645" mass="69220">MDMMSRPAPLSALCQVAVLLCATGVLSSASHGHHQHSDPFSWTTPRGPAAGGVLDLHPPSAGAAPALASELRSSEAPPVTEYVINEHQHAVLTCDVPPELLNLVQIFWYHDNVPTETVVLGQLKAGSNGGEPDAGRRYVRDPSTGSLTISGARMEDDGVWGCQAKEATSRRVLHSGPAVRLVILVPPRPPYLLLDGRRLDPTNLFVPMREHGTLDVECVVEAGNPAPTVTWQMLLAERLLPRLDEAVDDLVSTVAVDKPTGLGGHLSSQARVQHIVREHHNATVSCLVSHPTLAVPYNATILLDVQYSPSFDITRAPGFGTPVREGSPLSLKCDVDSNPPSSPVWQKDDKSPPVEQAGDGYLNFTSVRRDHAGWYKCTCRHLLTEYSSNAYLLQVRGAEEMPAEYPPGLAGLPPPDTKHLEATLGGSVQLDCPWGPGSCWLKLGADGLLQPAVGSGPQAGTASAVLSIDRVLYQEAGEYLCARDRHSLQRWRNTYSVHMNVSGRPMVHPAVQVVTAVAGHSVTLSVEFCANPAARRVMWVTQRLLLLPGTTDQERGHEFHNITASDTVHCHVASLTLHRVRPADEGEYLLLVRSSGGASEGSVQLNVTVAEGYSASARTRPHRGLHLLAAVPVLGVLAGAARPPR</sequence>
<feature type="domain" description="Ig-like" evidence="8">
    <location>
        <begin position="509"/>
        <end position="608"/>
    </location>
</feature>
<dbReference type="KEGG" id="foc:113215886"/>
<keyword evidence="2" id="KW-0472">Membrane</keyword>
<dbReference type="InterPro" id="IPR007110">
    <property type="entry name" value="Ig-like_dom"/>
</dbReference>
<dbReference type="AlphaFoldDB" id="A0A9C6TY06"/>
<dbReference type="SUPFAM" id="SSF48726">
    <property type="entry name" value="Immunoglobulin"/>
    <property type="match status" value="4"/>
</dbReference>
<proteinExistence type="predicted"/>
<reference evidence="10" key="1">
    <citation type="submission" date="2025-08" db="UniProtKB">
        <authorList>
            <consortium name="RefSeq"/>
        </authorList>
    </citation>
    <scope>IDENTIFICATION</scope>
    <source>
        <tissue evidence="10">Whole organism</tissue>
    </source>
</reference>
<dbReference type="InterPro" id="IPR036179">
    <property type="entry name" value="Ig-like_dom_sf"/>
</dbReference>
<feature type="domain" description="Ig-like" evidence="8">
    <location>
        <begin position="177"/>
        <end position="302"/>
    </location>
</feature>
<feature type="domain" description="Ig-like" evidence="8">
    <location>
        <begin position="77"/>
        <end position="173"/>
    </location>
</feature>
<dbReference type="GO" id="GO:0050839">
    <property type="term" value="F:cell adhesion molecule binding"/>
    <property type="evidence" value="ECO:0007669"/>
    <property type="project" value="TreeGrafter"/>
</dbReference>
<dbReference type="Proteomes" id="UP000504606">
    <property type="component" value="Unplaced"/>
</dbReference>
<dbReference type="Pfam" id="PF13927">
    <property type="entry name" value="Ig_3"/>
    <property type="match status" value="1"/>
</dbReference>
<dbReference type="InterPro" id="IPR013162">
    <property type="entry name" value="CD80_C2-set"/>
</dbReference>
<dbReference type="CTD" id="36521"/>
<dbReference type="CDD" id="cd00096">
    <property type="entry name" value="Ig"/>
    <property type="match status" value="2"/>
</dbReference>
<evidence type="ECO:0000259" key="8">
    <source>
        <dbReference type="PROSITE" id="PS50835"/>
    </source>
</evidence>
<dbReference type="PANTHER" id="PTHR11640:SF155">
    <property type="entry name" value="IG-LIKE DOMAIN-CONTAINING PROTEIN"/>
    <property type="match status" value="1"/>
</dbReference>
<dbReference type="GO" id="GO:0005886">
    <property type="term" value="C:plasma membrane"/>
    <property type="evidence" value="ECO:0007669"/>
    <property type="project" value="TreeGrafter"/>
</dbReference>
<dbReference type="InterPro" id="IPR003598">
    <property type="entry name" value="Ig_sub2"/>
</dbReference>
<evidence type="ECO:0000256" key="1">
    <source>
        <dbReference type="ARBA" id="ARBA00004479"/>
    </source>
</evidence>
<evidence type="ECO:0000256" key="6">
    <source>
        <dbReference type="SAM" id="MobiDB-lite"/>
    </source>
</evidence>
<gene>
    <name evidence="10" type="primary">LOC113215886</name>
</gene>
<dbReference type="GeneID" id="113215886"/>
<keyword evidence="7" id="KW-0732">Signal</keyword>
<dbReference type="Gene3D" id="2.60.40.10">
    <property type="entry name" value="Immunoglobulins"/>
    <property type="match status" value="4"/>
</dbReference>
<evidence type="ECO:0000256" key="4">
    <source>
        <dbReference type="ARBA" id="ARBA00023180"/>
    </source>
</evidence>
<dbReference type="InterPro" id="IPR013783">
    <property type="entry name" value="Ig-like_fold"/>
</dbReference>
<evidence type="ECO:0000313" key="10">
    <source>
        <dbReference type="RefSeq" id="XP_052122290.1"/>
    </source>
</evidence>
<dbReference type="PROSITE" id="PS50835">
    <property type="entry name" value="IG_LIKE"/>
    <property type="match status" value="4"/>
</dbReference>
<evidence type="ECO:0000313" key="9">
    <source>
        <dbReference type="Proteomes" id="UP000504606"/>
    </source>
</evidence>
<dbReference type="InterPro" id="IPR051275">
    <property type="entry name" value="Cell_adhesion_signaling"/>
</dbReference>
<keyword evidence="5" id="KW-0393">Immunoglobulin domain</keyword>
<name>A0A9C6TY06_FRAOC</name>
<feature type="domain" description="Ig-like" evidence="8">
    <location>
        <begin position="309"/>
        <end position="394"/>
    </location>
</feature>
<protein>
    <submittedName>
        <fullName evidence="10">Immunoglobulin superfamily member 10 isoform X1</fullName>
    </submittedName>
</protein>
<evidence type="ECO:0000256" key="2">
    <source>
        <dbReference type="ARBA" id="ARBA00023136"/>
    </source>
</evidence>
<dbReference type="RefSeq" id="XP_052122290.1">
    <property type="nucleotide sequence ID" value="XM_052266330.1"/>
</dbReference>
<accession>A0A9C6TY06</accession>
<dbReference type="SMART" id="SM00409">
    <property type="entry name" value="IG"/>
    <property type="match status" value="4"/>
</dbReference>
<feature type="chain" id="PRO_5038723441" evidence="7">
    <location>
        <begin position="29"/>
        <end position="645"/>
    </location>
</feature>
<comment type="subcellular location">
    <subcellularLocation>
        <location evidence="1">Membrane</location>
        <topology evidence="1">Single-pass type I membrane protein</topology>
    </subcellularLocation>
</comment>
<evidence type="ECO:0000256" key="3">
    <source>
        <dbReference type="ARBA" id="ARBA00023157"/>
    </source>
</evidence>
<dbReference type="InterPro" id="IPR003599">
    <property type="entry name" value="Ig_sub"/>
</dbReference>
<dbReference type="PANTHER" id="PTHR11640">
    <property type="entry name" value="NEPHRIN"/>
    <property type="match status" value="1"/>
</dbReference>
<keyword evidence="4" id="KW-0325">Glycoprotein</keyword>
<organism evidence="9 10">
    <name type="scientific">Frankliniella occidentalis</name>
    <name type="common">Western flower thrips</name>
    <name type="synonym">Euthrips occidentalis</name>
    <dbReference type="NCBI Taxonomy" id="133901"/>
    <lineage>
        <taxon>Eukaryota</taxon>
        <taxon>Metazoa</taxon>
        <taxon>Ecdysozoa</taxon>
        <taxon>Arthropoda</taxon>
        <taxon>Hexapoda</taxon>
        <taxon>Insecta</taxon>
        <taxon>Pterygota</taxon>
        <taxon>Neoptera</taxon>
        <taxon>Paraneoptera</taxon>
        <taxon>Thysanoptera</taxon>
        <taxon>Terebrantia</taxon>
        <taxon>Thripoidea</taxon>
        <taxon>Thripidae</taxon>
        <taxon>Frankliniella</taxon>
    </lineage>
</organism>
<evidence type="ECO:0000256" key="5">
    <source>
        <dbReference type="ARBA" id="ARBA00023319"/>
    </source>
</evidence>
<evidence type="ECO:0000256" key="7">
    <source>
        <dbReference type="SAM" id="SignalP"/>
    </source>
</evidence>
<keyword evidence="9" id="KW-1185">Reference proteome</keyword>
<dbReference type="GO" id="GO:0098609">
    <property type="term" value="P:cell-cell adhesion"/>
    <property type="evidence" value="ECO:0007669"/>
    <property type="project" value="TreeGrafter"/>
</dbReference>